<evidence type="ECO:0000313" key="4">
    <source>
        <dbReference type="Proteomes" id="UP000184188"/>
    </source>
</evidence>
<keyword evidence="2" id="KW-0472">Membrane</keyword>
<protein>
    <submittedName>
        <fullName evidence="3">Uncharacterized protein</fullName>
    </submittedName>
</protein>
<feature type="compositionally biased region" description="Basic residues" evidence="1">
    <location>
        <begin position="37"/>
        <end position="49"/>
    </location>
</feature>
<keyword evidence="2" id="KW-0812">Transmembrane</keyword>
<feature type="compositionally biased region" description="Polar residues" evidence="1">
    <location>
        <begin position="115"/>
        <end position="128"/>
    </location>
</feature>
<evidence type="ECO:0000256" key="1">
    <source>
        <dbReference type="SAM" id="MobiDB-lite"/>
    </source>
</evidence>
<feature type="transmembrane region" description="Helical" evidence="2">
    <location>
        <begin position="12"/>
        <end position="34"/>
    </location>
</feature>
<gene>
    <name evidence="3" type="ORF">ASPZODRAFT_133170</name>
</gene>
<dbReference type="Proteomes" id="UP000184188">
    <property type="component" value="Unassembled WGS sequence"/>
</dbReference>
<name>A0A1L9SFW2_9EURO</name>
<proteinExistence type="predicted"/>
<reference evidence="4" key="1">
    <citation type="journal article" date="2017" name="Genome Biol.">
        <title>Comparative genomics reveals high biological diversity and specific adaptations in the industrially and medically important fungal genus Aspergillus.</title>
        <authorList>
            <person name="de Vries R.P."/>
            <person name="Riley R."/>
            <person name="Wiebenga A."/>
            <person name="Aguilar-Osorio G."/>
            <person name="Amillis S."/>
            <person name="Uchima C.A."/>
            <person name="Anderluh G."/>
            <person name="Asadollahi M."/>
            <person name="Askin M."/>
            <person name="Barry K."/>
            <person name="Battaglia E."/>
            <person name="Bayram O."/>
            <person name="Benocci T."/>
            <person name="Braus-Stromeyer S.A."/>
            <person name="Caldana C."/>
            <person name="Canovas D."/>
            <person name="Cerqueira G.C."/>
            <person name="Chen F."/>
            <person name="Chen W."/>
            <person name="Choi C."/>
            <person name="Clum A."/>
            <person name="Dos Santos R.A."/>
            <person name="Damasio A.R."/>
            <person name="Diallinas G."/>
            <person name="Emri T."/>
            <person name="Fekete E."/>
            <person name="Flipphi M."/>
            <person name="Freyberg S."/>
            <person name="Gallo A."/>
            <person name="Gournas C."/>
            <person name="Habgood R."/>
            <person name="Hainaut M."/>
            <person name="Harispe M.L."/>
            <person name="Henrissat B."/>
            <person name="Hilden K.S."/>
            <person name="Hope R."/>
            <person name="Hossain A."/>
            <person name="Karabika E."/>
            <person name="Karaffa L."/>
            <person name="Karanyi Z."/>
            <person name="Krasevec N."/>
            <person name="Kuo A."/>
            <person name="Kusch H."/>
            <person name="LaButti K."/>
            <person name="Lagendijk E.L."/>
            <person name="Lapidus A."/>
            <person name="Levasseur A."/>
            <person name="Lindquist E."/>
            <person name="Lipzen A."/>
            <person name="Logrieco A.F."/>
            <person name="MacCabe A."/>
            <person name="Maekelae M.R."/>
            <person name="Malavazi I."/>
            <person name="Melin P."/>
            <person name="Meyer V."/>
            <person name="Mielnichuk N."/>
            <person name="Miskei M."/>
            <person name="Molnar A.P."/>
            <person name="Mule G."/>
            <person name="Ngan C.Y."/>
            <person name="Orejas M."/>
            <person name="Orosz E."/>
            <person name="Ouedraogo J.P."/>
            <person name="Overkamp K.M."/>
            <person name="Park H.-S."/>
            <person name="Perrone G."/>
            <person name="Piumi F."/>
            <person name="Punt P.J."/>
            <person name="Ram A.F."/>
            <person name="Ramon A."/>
            <person name="Rauscher S."/>
            <person name="Record E."/>
            <person name="Riano-Pachon D.M."/>
            <person name="Robert V."/>
            <person name="Roehrig J."/>
            <person name="Ruller R."/>
            <person name="Salamov A."/>
            <person name="Salih N.S."/>
            <person name="Samson R.A."/>
            <person name="Sandor E."/>
            <person name="Sanguinetti M."/>
            <person name="Schuetze T."/>
            <person name="Sepcic K."/>
            <person name="Shelest E."/>
            <person name="Sherlock G."/>
            <person name="Sophianopoulou V."/>
            <person name="Squina F.M."/>
            <person name="Sun H."/>
            <person name="Susca A."/>
            <person name="Todd R.B."/>
            <person name="Tsang A."/>
            <person name="Unkles S.E."/>
            <person name="van de Wiele N."/>
            <person name="van Rossen-Uffink D."/>
            <person name="Oliveira J.V."/>
            <person name="Vesth T.C."/>
            <person name="Visser J."/>
            <person name="Yu J.-H."/>
            <person name="Zhou M."/>
            <person name="Andersen M.R."/>
            <person name="Archer D.B."/>
            <person name="Baker S.E."/>
            <person name="Benoit I."/>
            <person name="Brakhage A.A."/>
            <person name="Braus G.H."/>
            <person name="Fischer R."/>
            <person name="Frisvad J.C."/>
            <person name="Goldman G.H."/>
            <person name="Houbraken J."/>
            <person name="Oakley B."/>
            <person name="Pocsi I."/>
            <person name="Scazzocchio C."/>
            <person name="Seiboth B."/>
            <person name="vanKuyk P.A."/>
            <person name="Wortman J."/>
            <person name="Dyer P.S."/>
            <person name="Grigoriev I.V."/>
        </authorList>
    </citation>
    <scope>NUCLEOTIDE SEQUENCE [LARGE SCALE GENOMIC DNA]</scope>
    <source>
        <strain evidence="4">CBS 506.65</strain>
    </source>
</reference>
<dbReference type="RefSeq" id="XP_022580675.1">
    <property type="nucleotide sequence ID" value="XM_022723207.1"/>
</dbReference>
<organism evidence="3 4">
    <name type="scientific">Penicilliopsis zonata CBS 506.65</name>
    <dbReference type="NCBI Taxonomy" id="1073090"/>
    <lineage>
        <taxon>Eukaryota</taxon>
        <taxon>Fungi</taxon>
        <taxon>Dikarya</taxon>
        <taxon>Ascomycota</taxon>
        <taxon>Pezizomycotina</taxon>
        <taxon>Eurotiomycetes</taxon>
        <taxon>Eurotiomycetidae</taxon>
        <taxon>Eurotiales</taxon>
        <taxon>Aspergillaceae</taxon>
        <taxon>Penicilliopsis</taxon>
    </lineage>
</organism>
<feature type="region of interest" description="Disordered" evidence="1">
    <location>
        <begin position="36"/>
        <end position="70"/>
    </location>
</feature>
<sequence length="128" mass="13929">MLKPAITVDSFNSYVATMLCAVVAIVVLLVEVVVQGKSKRGKKKKKKRPRDCPIRTRTKAPGRRGPLSSLQSSRHCLFVSRPDGFTELFRYGGMECRSTEGAEASETPPGERSTGDCNSPLTVTVGQD</sequence>
<accession>A0A1L9SFW2</accession>
<feature type="region of interest" description="Disordered" evidence="1">
    <location>
        <begin position="99"/>
        <end position="128"/>
    </location>
</feature>
<dbReference type="EMBL" id="KV878343">
    <property type="protein sequence ID" value="OJJ46165.1"/>
    <property type="molecule type" value="Genomic_DNA"/>
</dbReference>
<dbReference type="AlphaFoldDB" id="A0A1L9SFW2"/>
<evidence type="ECO:0000313" key="3">
    <source>
        <dbReference type="EMBL" id="OJJ46165.1"/>
    </source>
</evidence>
<dbReference type="GeneID" id="34609672"/>
<evidence type="ECO:0000256" key="2">
    <source>
        <dbReference type="SAM" id="Phobius"/>
    </source>
</evidence>
<keyword evidence="2" id="KW-1133">Transmembrane helix</keyword>
<dbReference type="VEuPathDB" id="FungiDB:ASPZODRAFT_133170"/>
<keyword evidence="4" id="KW-1185">Reference proteome</keyword>